<feature type="region of interest" description="Disordered" evidence="1">
    <location>
        <begin position="110"/>
        <end position="152"/>
    </location>
</feature>
<evidence type="ECO:0000256" key="1">
    <source>
        <dbReference type="SAM" id="MobiDB-lite"/>
    </source>
</evidence>
<evidence type="ECO:0000313" key="3">
    <source>
        <dbReference type="Proteomes" id="UP000326202"/>
    </source>
</evidence>
<organism evidence="2 3">
    <name type="scientific">Hypericibacter terrae</name>
    <dbReference type="NCBI Taxonomy" id="2602015"/>
    <lineage>
        <taxon>Bacteria</taxon>
        <taxon>Pseudomonadati</taxon>
        <taxon>Pseudomonadota</taxon>
        <taxon>Alphaproteobacteria</taxon>
        <taxon>Rhodospirillales</taxon>
        <taxon>Dongiaceae</taxon>
        <taxon>Hypericibacter</taxon>
    </lineage>
</organism>
<reference evidence="2 3" key="1">
    <citation type="submission" date="2019-08" db="EMBL/GenBank/DDBJ databases">
        <title>Hyperibacter terrae gen. nov., sp. nov. and Hyperibacter viscosus sp. nov., two new members in the family Rhodospirillaceae isolated from the rhizosphere of Hypericum perforatum.</title>
        <authorList>
            <person name="Noviana Z."/>
        </authorList>
    </citation>
    <scope>NUCLEOTIDE SEQUENCE [LARGE SCALE GENOMIC DNA]</scope>
    <source>
        <strain evidence="2 3">R5913</strain>
    </source>
</reference>
<gene>
    <name evidence="2" type="ORF">FRZ44_38250</name>
</gene>
<dbReference type="RefSeq" id="WP_191908194.1">
    <property type="nucleotide sequence ID" value="NZ_CP042906.1"/>
</dbReference>
<protein>
    <submittedName>
        <fullName evidence="2">Uncharacterized protein</fullName>
    </submittedName>
</protein>
<accession>A0A5J6MLS3</accession>
<dbReference type="Proteomes" id="UP000326202">
    <property type="component" value="Chromosome"/>
</dbReference>
<dbReference type="AlphaFoldDB" id="A0A5J6MLS3"/>
<dbReference type="KEGG" id="htq:FRZ44_38250"/>
<evidence type="ECO:0000313" key="2">
    <source>
        <dbReference type="EMBL" id="QEX18518.1"/>
    </source>
</evidence>
<keyword evidence="3" id="KW-1185">Reference proteome</keyword>
<proteinExistence type="predicted"/>
<sequence>MTLLRQGFGGQALSIGPGIVPLSAALRAEIEASGVTPALTDWIHKLEATPPGGLLVYWDSAASIHEQGDGLLGFFMRLQMMRAVALFQRRGPSGHLAYVALRRDGWVEPEGGARPRVAMPPAMPDLAASHKGRKPLEHFTRRRSSAGALSSR</sequence>
<name>A0A5J6MLS3_9PROT</name>
<dbReference type="EMBL" id="CP042906">
    <property type="protein sequence ID" value="QEX18518.1"/>
    <property type="molecule type" value="Genomic_DNA"/>
</dbReference>